<accession>B1T2R9</accession>
<keyword evidence="1" id="KW-0812">Transmembrane</keyword>
<dbReference type="PATRIC" id="fig|396597.7.peg.6118"/>
<evidence type="ECO:0000256" key="1">
    <source>
        <dbReference type="SAM" id="Phobius"/>
    </source>
</evidence>
<protein>
    <submittedName>
        <fullName evidence="2">Uncharacterized protein</fullName>
    </submittedName>
</protein>
<organism evidence="2 3">
    <name type="scientific">Burkholderia ambifaria MEX-5</name>
    <dbReference type="NCBI Taxonomy" id="396597"/>
    <lineage>
        <taxon>Bacteria</taxon>
        <taxon>Pseudomonadati</taxon>
        <taxon>Pseudomonadota</taxon>
        <taxon>Betaproteobacteria</taxon>
        <taxon>Burkholderiales</taxon>
        <taxon>Burkholderiaceae</taxon>
        <taxon>Burkholderia</taxon>
        <taxon>Burkholderia cepacia complex</taxon>
    </lineage>
</organism>
<sequence>MAAEVQPVNWWAVAASSAVIGAVVNNAISLLTRHRDREREAAATATRQAYARLDLALALEAFAQRASAYLYAVHAALEDHRALDHDAFERVDQLRLQFEFPPALVWADLPIALVAEVCELPSALKVSSEWILAAFASWADTADAYELEAQQAMHYGRRACELANQIRRDIGVAPSVLATDYLMHFERAVENVKQAYARAGGQFTVLPELEARFKRDLPDGSTLEGA</sequence>
<proteinExistence type="predicted"/>
<dbReference type="EMBL" id="ABLK01000049">
    <property type="protein sequence ID" value="EDT42148.1"/>
    <property type="molecule type" value="Genomic_DNA"/>
</dbReference>
<dbReference type="AlphaFoldDB" id="B1T2R9"/>
<keyword evidence="1" id="KW-0472">Membrane</keyword>
<name>B1T2R9_9BURK</name>
<keyword evidence="1" id="KW-1133">Transmembrane helix</keyword>
<reference evidence="2 3" key="1">
    <citation type="submission" date="2008-03" db="EMBL/GenBank/DDBJ databases">
        <title>Sequencing of the draft genome and assembly of Burkholderia ambifaria MEX-5.</title>
        <authorList>
            <consortium name="US DOE Joint Genome Institute (JGI-PGF)"/>
            <person name="Copeland A."/>
            <person name="Lucas S."/>
            <person name="Lapidus A."/>
            <person name="Glavina del Rio T."/>
            <person name="Dalin E."/>
            <person name="Tice H."/>
            <person name="Bruce D."/>
            <person name="Goodwin L."/>
            <person name="Pitluck S."/>
            <person name="Larimer F."/>
            <person name="Land M.L."/>
            <person name="Hauser L."/>
            <person name="Tiedje J."/>
            <person name="Richardson P."/>
        </authorList>
    </citation>
    <scope>NUCLEOTIDE SEQUENCE [LARGE SCALE GENOMIC DNA]</scope>
    <source>
        <strain evidence="2 3">MEX-5</strain>
    </source>
</reference>
<gene>
    <name evidence="2" type="ORF">BamMEX5DRAFT_2085</name>
</gene>
<dbReference type="Proteomes" id="UP000004814">
    <property type="component" value="Unassembled WGS sequence"/>
</dbReference>
<evidence type="ECO:0000313" key="3">
    <source>
        <dbReference type="Proteomes" id="UP000004814"/>
    </source>
</evidence>
<comment type="caution">
    <text evidence="2">The sequence shown here is derived from an EMBL/GenBank/DDBJ whole genome shotgun (WGS) entry which is preliminary data.</text>
</comment>
<feature type="transmembrane region" description="Helical" evidence="1">
    <location>
        <begin position="12"/>
        <end position="31"/>
    </location>
</feature>
<dbReference type="RefSeq" id="WP_006758041.1">
    <property type="nucleotide sequence ID" value="NZ_ABLK01000049.1"/>
</dbReference>
<evidence type="ECO:0000313" key="2">
    <source>
        <dbReference type="EMBL" id="EDT42148.1"/>
    </source>
</evidence>